<evidence type="ECO:0000313" key="6">
    <source>
        <dbReference type="Proteomes" id="UP000005801"/>
    </source>
</evidence>
<dbReference type="GO" id="GO:0005829">
    <property type="term" value="C:cytosol"/>
    <property type="evidence" value="ECO:0007669"/>
    <property type="project" value="TreeGrafter"/>
</dbReference>
<dbReference type="Gene3D" id="3.40.50.1580">
    <property type="entry name" value="Nucleoside phosphorylase domain"/>
    <property type="match status" value="1"/>
</dbReference>
<reference evidence="5 6" key="1">
    <citation type="submission" date="2007-06" db="EMBL/GenBank/DDBJ databases">
        <authorList>
            <person name="Shimkets L."/>
            <person name="Ferriera S."/>
            <person name="Johnson J."/>
            <person name="Kravitz S."/>
            <person name="Beeson K."/>
            <person name="Sutton G."/>
            <person name="Rogers Y.-H."/>
            <person name="Friedman R."/>
            <person name="Frazier M."/>
            <person name="Venter J.C."/>
        </authorList>
    </citation>
    <scope>NUCLEOTIDE SEQUENCE [LARGE SCALE GENOMIC DNA]</scope>
    <source>
        <strain evidence="5 6">SIR-1</strain>
    </source>
</reference>
<evidence type="ECO:0000313" key="5">
    <source>
        <dbReference type="EMBL" id="EDM77594.1"/>
    </source>
</evidence>
<evidence type="ECO:0000256" key="3">
    <source>
        <dbReference type="ARBA" id="ARBA00048447"/>
    </source>
</evidence>
<sequence>MSGRSANDPQGADERQYHIGLRPGDVAPAILLVGDPKRAKRVAEGFFDDYGDPITEREFVTYTGTYRGMPMSVMGTGMSAANTEIAVIELCQLFEDASSVAIIRAGSCGALQANIGLGDLVITQAAHRLEETSLAFVTPGYPAVAHPEVVLALAWACEDTGAAHHLGITATAAGFYGAQGRNIPGFPSRVPAIEAELQRMGISNLEMEASTLLTLSTLRGFRAGAVCAVYANRVDNTFIADADKSAAEKRCIQAGLEGLLKLSSLAHARGDRPCWHPGLGLV</sequence>
<dbReference type="EC" id="2.4.2.3" evidence="1"/>
<dbReference type="Pfam" id="PF01048">
    <property type="entry name" value="PNP_UDP_1"/>
    <property type="match status" value="1"/>
</dbReference>
<dbReference type="GO" id="GO:0006218">
    <property type="term" value="P:uridine catabolic process"/>
    <property type="evidence" value="ECO:0007669"/>
    <property type="project" value="TreeGrafter"/>
</dbReference>
<accession>A6G946</accession>
<dbReference type="STRING" id="391625.PPSIR1_02878"/>
<comment type="catalytic activity">
    <reaction evidence="3">
        <text>uridine + phosphate = alpha-D-ribose 1-phosphate + uracil</text>
        <dbReference type="Rhea" id="RHEA:24388"/>
        <dbReference type="ChEBI" id="CHEBI:16704"/>
        <dbReference type="ChEBI" id="CHEBI:17568"/>
        <dbReference type="ChEBI" id="CHEBI:43474"/>
        <dbReference type="ChEBI" id="CHEBI:57720"/>
        <dbReference type="EC" id="2.4.2.3"/>
    </reaction>
</comment>
<evidence type="ECO:0000256" key="1">
    <source>
        <dbReference type="ARBA" id="ARBA00011888"/>
    </source>
</evidence>
<dbReference type="SUPFAM" id="SSF53167">
    <property type="entry name" value="Purine and uridine phosphorylases"/>
    <property type="match status" value="1"/>
</dbReference>
<evidence type="ECO:0000256" key="2">
    <source>
        <dbReference type="ARBA" id="ARBA00021980"/>
    </source>
</evidence>
<comment type="caution">
    <text evidence="5">The sequence shown here is derived from an EMBL/GenBank/DDBJ whole genome shotgun (WGS) entry which is preliminary data.</text>
</comment>
<dbReference type="EMBL" id="ABCS01000043">
    <property type="protein sequence ID" value="EDM77594.1"/>
    <property type="molecule type" value="Genomic_DNA"/>
</dbReference>
<dbReference type="GO" id="GO:0004850">
    <property type="term" value="F:uridine phosphorylase activity"/>
    <property type="evidence" value="ECO:0007669"/>
    <property type="project" value="UniProtKB-EC"/>
</dbReference>
<protein>
    <recommendedName>
        <fullName evidence="2">Uridine phosphorylase</fullName>
        <ecNumber evidence="1">2.4.2.3</ecNumber>
    </recommendedName>
</protein>
<dbReference type="PANTHER" id="PTHR43691:SF11">
    <property type="entry name" value="FI09636P-RELATED"/>
    <property type="match status" value="1"/>
</dbReference>
<gene>
    <name evidence="5" type="ORF">PPSIR1_02878</name>
</gene>
<dbReference type="InterPro" id="IPR035994">
    <property type="entry name" value="Nucleoside_phosphorylase_sf"/>
</dbReference>
<name>A6G946_9BACT</name>
<proteinExistence type="predicted"/>
<dbReference type="CDD" id="cd17767">
    <property type="entry name" value="UP_EcUdp-like"/>
    <property type="match status" value="1"/>
</dbReference>
<dbReference type="Proteomes" id="UP000005801">
    <property type="component" value="Unassembled WGS sequence"/>
</dbReference>
<dbReference type="eggNOG" id="COG2820">
    <property type="taxonomic scope" value="Bacteria"/>
</dbReference>
<dbReference type="PANTHER" id="PTHR43691">
    <property type="entry name" value="URIDINE PHOSPHORYLASE"/>
    <property type="match status" value="1"/>
</dbReference>
<dbReference type="InterPro" id="IPR000845">
    <property type="entry name" value="Nucleoside_phosphorylase_d"/>
</dbReference>
<keyword evidence="6" id="KW-1185">Reference proteome</keyword>
<organism evidence="5 6">
    <name type="scientific">Plesiocystis pacifica SIR-1</name>
    <dbReference type="NCBI Taxonomy" id="391625"/>
    <lineage>
        <taxon>Bacteria</taxon>
        <taxon>Pseudomonadati</taxon>
        <taxon>Myxococcota</taxon>
        <taxon>Polyangia</taxon>
        <taxon>Nannocystales</taxon>
        <taxon>Nannocystaceae</taxon>
        <taxon>Plesiocystis</taxon>
    </lineage>
</organism>
<dbReference type="AlphaFoldDB" id="A6G946"/>
<evidence type="ECO:0000259" key="4">
    <source>
        <dbReference type="Pfam" id="PF01048"/>
    </source>
</evidence>
<dbReference type="RefSeq" id="WP_006973241.1">
    <property type="nucleotide sequence ID" value="NZ_ABCS01000043.1"/>
</dbReference>
<dbReference type="OrthoDB" id="9782889at2"/>
<feature type="domain" description="Nucleoside phosphorylase" evidence="4">
    <location>
        <begin position="30"/>
        <end position="238"/>
    </location>
</feature>